<sequence length="305" mass="34595">MHGIISELVQRPDESRQLEARVDCLQAEVSQLQKKLAEATAPTPQTSAETGSSSYSDLEDIIRKVNLESLSPHSRDQKDDVQYYKPFYSDVKRSCNPTKTRYPPHIVEKLLNWVEHFTVLKWRIGHAPNARPFGKEVRFTPRSDEEYRAIQAYLADSEKSQGVAWFSYSLPAERSVKVAIRGLPVDTTPETILEALQDADFGAEYVRPIRVRQGRPGCLYYAQVARAENTILGIYGVKELRCVPGIKIEAWRGKKGPVQCHRCQQFRHSSHNCLPSTRTAEAHTWRATRRAPCSALKHATRGRAP</sequence>
<evidence type="ECO:0000256" key="1">
    <source>
        <dbReference type="SAM" id="MobiDB-lite"/>
    </source>
</evidence>
<name>A0A2H1WIX5_SPOFR</name>
<organism evidence="2">
    <name type="scientific">Spodoptera frugiperda</name>
    <name type="common">Fall armyworm</name>
    <dbReference type="NCBI Taxonomy" id="7108"/>
    <lineage>
        <taxon>Eukaryota</taxon>
        <taxon>Metazoa</taxon>
        <taxon>Ecdysozoa</taxon>
        <taxon>Arthropoda</taxon>
        <taxon>Hexapoda</taxon>
        <taxon>Insecta</taxon>
        <taxon>Pterygota</taxon>
        <taxon>Neoptera</taxon>
        <taxon>Endopterygota</taxon>
        <taxon>Lepidoptera</taxon>
        <taxon>Glossata</taxon>
        <taxon>Ditrysia</taxon>
        <taxon>Noctuoidea</taxon>
        <taxon>Noctuidae</taxon>
        <taxon>Amphipyrinae</taxon>
        <taxon>Spodoptera</taxon>
    </lineage>
</organism>
<dbReference type="EMBL" id="ODYU01008977">
    <property type="protein sequence ID" value="SOQ53030.1"/>
    <property type="molecule type" value="Genomic_DNA"/>
</dbReference>
<protein>
    <submittedName>
        <fullName evidence="2">SFRICE_030771</fullName>
    </submittedName>
</protein>
<dbReference type="AlphaFoldDB" id="A0A2H1WIX5"/>
<evidence type="ECO:0000313" key="2">
    <source>
        <dbReference type="EMBL" id="SOQ53030.1"/>
    </source>
</evidence>
<gene>
    <name evidence="2" type="ORF">SFRICE_030771</name>
</gene>
<feature type="region of interest" description="Disordered" evidence="1">
    <location>
        <begin position="36"/>
        <end position="55"/>
    </location>
</feature>
<reference evidence="2" key="1">
    <citation type="submission" date="2016-07" db="EMBL/GenBank/DDBJ databases">
        <authorList>
            <person name="Bretaudeau A."/>
        </authorList>
    </citation>
    <scope>NUCLEOTIDE SEQUENCE</scope>
    <source>
        <strain evidence="2">Rice</strain>
        <tissue evidence="2">Whole body</tissue>
    </source>
</reference>
<accession>A0A2H1WIX5</accession>
<proteinExistence type="predicted"/>
<feature type="compositionally biased region" description="Polar residues" evidence="1">
    <location>
        <begin position="42"/>
        <end position="55"/>
    </location>
</feature>